<sequence length="308" mass="33738">MNTTTSSLSLGAWIGIWIKAARAPFLVTSALPAILGGIIAYSHNSFDWTTFLLAFFGIVMAHTAADFIDDYFDYKNGNFANKDQQFHDSPLVRGVITAEQVMIAFLLCMALALAAGVYLLVHIGAPVLILTAIGAFIVLFYTSPPIRLNFRGLGETSLFLAFGPMTVFSVYYVLTQSFDWTPILAAVPVGIFVMNVGIVSNTFDHDDDVRNRKFTMPVKLGQDTAVKLLTGVTIFAYLFLALCIAFGLLPVWCLLAFVTLPMSLKMLKLVRQYKDLSQYQPAMSQAIGVVTLGCLTMIIGYAIAIIIQ</sequence>
<name>A0A395LZW2_9BACT</name>
<dbReference type="PANTHER" id="PTHR13929">
    <property type="entry name" value="1,4-DIHYDROXY-2-NAPHTHOATE OCTAPRENYLTRANSFERASE"/>
    <property type="match status" value="1"/>
</dbReference>
<keyword evidence="5 10" id="KW-0808">Transferase</keyword>
<evidence type="ECO:0000256" key="9">
    <source>
        <dbReference type="SAM" id="Phobius"/>
    </source>
</evidence>
<dbReference type="Proteomes" id="UP000266389">
    <property type="component" value="Unassembled WGS sequence"/>
</dbReference>
<evidence type="ECO:0000313" key="10">
    <source>
        <dbReference type="EMBL" id="RFM24046.1"/>
    </source>
</evidence>
<evidence type="ECO:0000256" key="5">
    <source>
        <dbReference type="ARBA" id="ARBA00022679"/>
    </source>
</evidence>
<dbReference type="UniPathway" id="UPA00079"/>
<dbReference type="Gene3D" id="1.10.357.140">
    <property type="entry name" value="UbiA prenyltransferase"/>
    <property type="match status" value="1"/>
</dbReference>
<reference evidence="10 11" key="1">
    <citation type="journal article" date="2011" name="ISME J.">
        <title>Community ecology of hot spring cyanobacterial mats: predominant populations and their functional potential.</title>
        <authorList>
            <person name="Klatt C.G."/>
            <person name="Wood J.M."/>
            <person name="Rusch D.B."/>
            <person name="Bateson M.M."/>
            <person name="Hamamura N."/>
            <person name="Heidelberg J.F."/>
            <person name="Grossman A.R."/>
            <person name="Bhaya D."/>
            <person name="Cohan F.M."/>
            <person name="Kuhl M."/>
            <person name="Bryant D.A."/>
            <person name="Ward D.M."/>
        </authorList>
    </citation>
    <scope>NUCLEOTIDE SEQUENCE [LARGE SCALE GENOMIC DNA]</scope>
    <source>
        <strain evidence="10">OS</strain>
    </source>
</reference>
<feature type="transmembrane region" description="Helical" evidence="9">
    <location>
        <begin position="234"/>
        <end position="262"/>
    </location>
</feature>
<dbReference type="GO" id="GO:0004659">
    <property type="term" value="F:prenyltransferase activity"/>
    <property type="evidence" value="ECO:0007669"/>
    <property type="project" value="InterPro"/>
</dbReference>
<evidence type="ECO:0000256" key="7">
    <source>
        <dbReference type="ARBA" id="ARBA00022989"/>
    </source>
</evidence>
<comment type="caution">
    <text evidence="10">The sequence shown here is derived from an EMBL/GenBank/DDBJ whole genome shotgun (WGS) entry which is preliminary data.</text>
</comment>
<keyword evidence="6 9" id="KW-0812">Transmembrane</keyword>
<feature type="transmembrane region" description="Helical" evidence="9">
    <location>
        <begin position="156"/>
        <end position="174"/>
    </location>
</feature>
<keyword evidence="7 9" id="KW-1133">Transmembrane helix</keyword>
<feature type="transmembrane region" description="Helical" evidence="9">
    <location>
        <begin position="21"/>
        <end position="42"/>
    </location>
</feature>
<dbReference type="Pfam" id="PF01040">
    <property type="entry name" value="UbiA"/>
    <property type="match status" value="1"/>
</dbReference>
<dbReference type="EMBL" id="PHFL01000049">
    <property type="protein sequence ID" value="RFM24046.1"/>
    <property type="molecule type" value="Genomic_DNA"/>
</dbReference>
<evidence type="ECO:0000256" key="3">
    <source>
        <dbReference type="ARBA" id="ARBA00022428"/>
    </source>
</evidence>
<dbReference type="PIRSF" id="PIRSF005355">
    <property type="entry name" value="UBIAD1"/>
    <property type="match status" value="1"/>
</dbReference>
<evidence type="ECO:0000313" key="11">
    <source>
        <dbReference type="Proteomes" id="UP000266389"/>
    </source>
</evidence>
<organism evidence="10 11">
    <name type="scientific">Candidatus Thermochlorobacter aerophilus</name>
    <dbReference type="NCBI Taxonomy" id="1868324"/>
    <lineage>
        <taxon>Bacteria</taxon>
        <taxon>Pseudomonadati</taxon>
        <taxon>Chlorobiota</taxon>
        <taxon>Chlorobiia</taxon>
        <taxon>Chlorobiales</taxon>
        <taxon>Candidatus Thermochlorobacteriaceae</taxon>
        <taxon>Candidatus Thermochlorobacter</taxon>
    </lineage>
</organism>
<feature type="transmembrane region" description="Helical" evidence="9">
    <location>
        <begin position="101"/>
        <end position="121"/>
    </location>
</feature>
<protein>
    <submittedName>
        <fullName evidence="10">Prenyltransferase</fullName>
    </submittedName>
</protein>
<accession>A0A395LZW2</accession>
<feature type="transmembrane region" description="Helical" evidence="9">
    <location>
        <begin position="48"/>
        <end position="68"/>
    </location>
</feature>
<dbReference type="GO" id="GO:0009234">
    <property type="term" value="P:menaquinone biosynthetic process"/>
    <property type="evidence" value="ECO:0007669"/>
    <property type="project" value="UniProtKB-UniPathway"/>
</dbReference>
<comment type="subcellular location">
    <subcellularLocation>
        <location evidence="1">Membrane</location>
        <topology evidence="1">Multi-pass membrane protein</topology>
    </subcellularLocation>
</comment>
<dbReference type="InterPro" id="IPR026046">
    <property type="entry name" value="UBIAD1"/>
</dbReference>
<evidence type="ECO:0000256" key="2">
    <source>
        <dbReference type="ARBA" id="ARBA00004863"/>
    </source>
</evidence>
<evidence type="ECO:0000256" key="6">
    <source>
        <dbReference type="ARBA" id="ARBA00022692"/>
    </source>
</evidence>
<keyword evidence="8 9" id="KW-0472">Membrane</keyword>
<dbReference type="InterPro" id="IPR044878">
    <property type="entry name" value="UbiA_sf"/>
</dbReference>
<evidence type="ECO:0000256" key="1">
    <source>
        <dbReference type="ARBA" id="ARBA00004141"/>
    </source>
</evidence>
<dbReference type="GO" id="GO:0042371">
    <property type="term" value="P:vitamin K biosynthetic process"/>
    <property type="evidence" value="ECO:0007669"/>
    <property type="project" value="TreeGrafter"/>
</dbReference>
<keyword evidence="3" id="KW-0474">Menaquinone biosynthesis</keyword>
<dbReference type="GO" id="GO:0016020">
    <property type="term" value="C:membrane"/>
    <property type="evidence" value="ECO:0007669"/>
    <property type="project" value="UniProtKB-SubCell"/>
</dbReference>
<proteinExistence type="predicted"/>
<evidence type="ECO:0000256" key="8">
    <source>
        <dbReference type="ARBA" id="ARBA00023136"/>
    </source>
</evidence>
<comment type="pathway">
    <text evidence="2">Quinol/quinone metabolism; menaquinone biosynthesis.</text>
</comment>
<dbReference type="AlphaFoldDB" id="A0A395LZW2"/>
<dbReference type="InterPro" id="IPR000537">
    <property type="entry name" value="UbiA_prenyltransferase"/>
</dbReference>
<feature type="transmembrane region" description="Helical" evidence="9">
    <location>
        <begin position="180"/>
        <end position="203"/>
    </location>
</feature>
<dbReference type="CDD" id="cd13962">
    <property type="entry name" value="PT_UbiA_UBIAD1"/>
    <property type="match status" value="1"/>
</dbReference>
<feature type="transmembrane region" description="Helical" evidence="9">
    <location>
        <begin position="282"/>
        <end position="307"/>
    </location>
</feature>
<dbReference type="PANTHER" id="PTHR13929:SF0">
    <property type="entry name" value="UBIA PRENYLTRANSFERASE DOMAIN-CONTAINING PROTEIN 1"/>
    <property type="match status" value="1"/>
</dbReference>
<evidence type="ECO:0000256" key="4">
    <source>
        <dbReference type="ARBA" id="ARBA00022475"/>
    </source>
</evidence>
<feature type="transmembrane region" description="Helical" evidence="9">
    <location>
        <begin position="127"/>
        <end position="144"/>
    </location>
</feature>
<gene>
    <name evidence="10" type="ORF">D0433_08070</name>
</gene>
<keyword evidence="4" id="KW-1003">Cell membrane</keyword>